<feature type="region of interest" description="Disordered" evidence="1">
    <location>
        <begin position="1"/>
        <end position="90"/>
    </location>
</feature>
<dbReference type="AlphaFoldDB" id="A0AAV7V237"/>
<gene>
    <name evidence="2" type="ORF">NDU88_003298</name>
</gene>
<evidence type="ECO:0000313" key="2">
    <source>
        <dbReference type="EMBL" id="KAJ1194003.1"/>
    </source>
</evidence>
<accession>A0AAV7V237</accession>
<name>A0AAV7V237_PLEWA</name>
<dbReference type="EMBL" id="JANPWB010000004">
    <property type="protein sequence ID" value="KAJ1194003.1"/>
    <property type="molecule type" value="Genomic_DNA"/>
</dbReference>
<evidence type="ECO:0000256" key="1">
    <source>
        <dbReference type="SAM" id="MobiDB-lite"/>
    </source>
</evidence>
<proteinExistence type="predicted"/>
<keyword evidence="3" id="KW-1185">Reference proteome</keyword>
<organism evidence="2 3">
    <name type="scientific">Pleurodeles waltl</name>
    <name type="common">Iberian ribbed newt</name>
    <dbReference type="NCBI Taxonomy" id="8319"/>
    <lineage>
        <taxon>Eukaryota</taxon>
        <taxon>Metazoa</taxon>
        <taxon>Chordata</taxon>
        <taxon>Craniata</taxon>
        <taxon>Vertebrata</taxon>
        <taxon>Euteleostomi</taxon>
        <taxon>Amphibia</taxon>
        <taxon>Batrachia</taxon>
        <taxon>Caudata</taxon>
        <taxon>Salamandroidea</taxon>
        <taxon>Salamandridae</taxon>
        <taxon>Pleurodelinae</taxon>
        <taxon>Pleurodeles</taxon>
    </lineage>
</organism>
<protein>
    <submittedName>
        <fullName evidence="2">Uncharacterized protein</fullName>
    </submittedName>
</protein>
<comment type="caution">
    <text evidence="2">The sequence shown here is derived from an EMBL/GenBank/DDBJ whole genome shotgun (WGS) entry which is preliminary data.</text>
</comment>
<reference evidence="2" key="1">
    <citation type="journal article" date="2022" name="bioRxiv">
        <title>Sequencing and chromosome-scale assembly of the giantPleurodeles waltlgenome.</title>
        <authorList>
            <person name="Brown T."/>
            <person name="Elewa A."/>
            <person name="Iarovenko S."/>
            <person name="Subramanian E."/>
            <person name="Araus A.J."/>
            <person name="Petzold A."/>
            <person name="Susuki M."/>
            <person name="Suzuki K.-i.T."/>
            <person name="Hayashi T."/>
            <person name="Toyoda A."/>
            <person name="Oliveira C."/>
            <person name="Osipova E."/>
            <person name="Leigh N.D."/>
            <person name="Simon A."/>
            <person name="Yun M.H."/>
        </authorList>
    </citation>
    <scope>NUCLEOTIDE SEQUENCE</scope>
    <source>
        <strain evidence="2">20211129_DDA</strain>
        <tissue evidence="2">Liver</tissue>
    </source>
</reference>
<feature type="compositionally biased region" description="Basic and acidic residues" evidence="1">
    <location>
        <begin position="111"/>
        <end position="120"/>
    </location>
</feature>
<feature type="region of interest" description="Disordered" evidence="1">
    <location>
        <begin position="101"/>
        <end position="120"/>
    </location>
</feature>
<evidence type="ECO:0000313" key="3">
    <source>
        <dbReference type="Proteomes" id="UP001066276"/>
    </source>
</evidence>
<dbReference type="Proteomes" id="UP001066276">
    <property type="component" value="Chromosome 2_2"/>
</dbReference>
<sequence length="120" mass="12696">MPSGASSRPAKGLQAAASGAEPPQRRVTRPPLEPEGEGRALRSYLYLGGGSSAVPRVSNRPGHRPPFPPCRGDGTGDRRPHHQQSRADGCPYLPALPAIEKALSGTAEAPWKTEERGPSR</sequence>